<evidence type="ECO:0000259" key="6">
    <source>
        <dbReference type="PROSITE" id="PS50102"/>
    </source>
</evidence>
<dbReference type="SMART" id="SM00360">
    <property type="entry name" value="RRM"/>
    <property type="match status" value="2"/>
</dbReference>
<evidence type="ECO:0000256" key="3">
    <source>
        <dbReference type="ARBA" id="ARBA00023242"/>
    </source>
</evidence>
<dbReference type="EMBL" id="ML004437">
    <property type="protein sequence ID" value="RKP31750.1"/>
    <property type="molecule type" value="Genomic_DNA"/>
</dbReference>
<keyword evidence="3" id="KW-0539">Nucleus</keyword>
<dbReference type="GO" id="GO:0005730">
    <property type="term" value="C:nucleolus"/>
    <property type="evidence" value="ECO:0007669"/>
    <property type="project" value="TreeGrafter"/>
</dbReference>
<reference evidence="8" key="1">
    <citation type="journal article" date="2018" name="Nat. Microbiol.">
        <title>Leveraging single-cell genomics to expand the fungal tree of life.</title>
        <authorList>
            <person name="Ahrendt S.R."/>
            <person name="Quandt C.A."/>
            <person name="Ciobanu D."/>
            <person name="Clum A."/>
            <person name="Salamov A."/>
            <person name="Andreopoulos B."/>
            <person name="Cheng J.F."/>
            <person name="Woyke T."/>
            <person name="Pelin A."/>
            <person name="Henrissat B."/>
            <person name="Reynolds N.K."/>
            <person name="Benny G.L."/>
            <person name="Smith M.E."/>
            <person name="James T.Y."/>
            <person name="Grigoriev I.V."/>
        </authorList>
    </citation>
    <scope>NUCLEOTIDE SEQUENCE [LARGE SCALE GENOMIC DNA]</scope>
    <source>
        <strain evidence="8">Baker2002</strain>
    </source>
</reference>
<dbReference type="InterPro" id="IPR035979">
    <property type="entry name" value="RBD_domain_sf"/>
</dbReference>
<keyword evidence="8" id="KW-1185">Reference proteome</keyword>
<dbReference type="PANTHER" id="PTHR48039">
    <property type="entry name" value="RNA-BINDING MOTIF PROTEIN 14B"/>
    <property type="match status" value="1"/>
</dbReference>
<feature type="domain" description="RRM" evidence="6">
    <location>
        <begin position="196"/>
        <end position="286"/>
    </location>
</feature>
<proteinExistence type="predicted"/>
<dbReference type="InterPro" id="IPR051945">
    <property type="entry name" value="RRM_MRD1_RNA_proc_ribogen"/>
</dbReference>
<dbReference type="Gene3D" id="3.30.70.330">
    <property type="match status" value="2"/>
</dbReference>
<name>A0A4P9ZI99_9ASCO</name>
<feature type="region of interest" description="Disordered" evidence="5">
    <location>
        <begin position="121"/>
        <end position="189"/>
    </location>
</feature>
<evidence type="ECO:0000256" key="5">
    <source>
        <dbReference type="SAM" id="MobiDB-lite"/>
    </source>
</evidence>
<dbReference type="Pfam" id="PF00076">
    <property type="entry name" value="RRM_1"/>
    <property type="match status" value="2"/>
</dbReference>
<dbReference type="InterPro" id="IPR012677">
    <property type="entry name" value="Nucleotide-bd_a/b_plait_sf"/>
</dbReference>
<dbReference type="OrthoDB" id="439808at2759"/>
<comment type="subcellular location">
    <subcellularLocation>
        <location evidence="1">Nucleus</location>
    </subcellularLocation>
</comment>
<dbReference type="GO" id="GO:0003729">
    <property type="term" value="F:mRNA binding"/>
    <property type="evidence" value="ECO:0007669"/>
    <property type="project" value="TreeGrafter"/>
</dbReference>
<dbReference type="InterPro" id="IPR000504">
    <property type="entry name" value="RRM_dom"/>
</dbReference>
<organism evidence="7 8">
    <name type="scientific">Metschnikowia bicuspidata</name>
    <dbReference type="NCBI Taxonomy" id="27322"/>
    <lineage>
        <taxon>Eukaryota</taxon>
        <taxon>Fungi</taxon>
        <taxon>Dikarya</taxon>
        <taxon>Ascomycota</taxon>
        <taxon>Saccharomycotina</taxon>
        <taxon>Pichiomycetes</taxon>
        <taxon>Metschnikowiaceae</taxon>
        <taxon>Metschnikowia</taxon>
    </lineage>
</organism>
<feature type="compositionally biased region" description="Low complexity" evidence="5">
    <location>
        <begin position="299"/>
        <end position="323"/>
    </location>
</feature>
<accession>A0A4P9ZI99</accession>
<dbReference type="AlphaFoldDB" id="A0A4P9ZI99"/>
<feature type="domain" description="RRM" evidence="6">
    <location>
        <begin position="8"/>
        <end position="91"/>
    </location>
</feature>
<dbReference type="PANTHER" id="PTHR48039:SF1">
    <property type="entry name" value="RNA BINDING MOTIF PROTEIN 14 ISOFORM X1"/>
    <property type="match status" value="1"/>
</dbReference>
<feature type="region of interest" description="Disordered" evidence="5">
    <location>
        <begin position="290"/>
        <end position="323"/>
    </location>
</feature>
<evidence type="ECO:0000256" key="1">
    <source>
        <dbReference type="ARBA" id="ARBA00004123"/>
    </source>
</evidence>
<dbReference type="Proteomes" id="UP000268321">
    <property type="component" value="Unassembled WGS sequence"/>
</dbReference>
<gene>
    <name evidence="7" type="ORF">METBISCDRAFT_22025</name>
</gene>
<dbReference type="PROSITE" id="PS50102">
    <property type="entry name" value="RRM"/>
    <property type="match status" value="2"/>
</dbReference>
<evidence type="ECO:0000313" key="8">
    <source>
        <dbReference type="Proteomes" id="UP000268321"/>
    </source>
</evidence>
<keyword evidence="2 4" id="KW-0694">RNA-binding</keyword>
<evidence type="ECO:0000313" key="7">
    <source>
        <dbReference type="EMBL" id="RKP31750.1"/>
    </source>
</evidence>
<evidence type="ECO:0000256" key="2">
    <source>
        <dbReference type="ARBA" id="ARBA00022884"/>
    </source>
</evidence>
<protein>
    <recommendedName>
        <fullName evidence="6">RRM domain-containing protein</fullName>
    </recommendedName>
</protein>
<dbReference type="SUPFAM" id="SSF54928">
    <property type="entry name" value="RNA-binding domain, RBD"/>
    <property type="match status" value="1"/>
</dbReference>
<evidence type="ECO:0000256" key="4">
    <source>
        <dbReference type="PROSITE-ProRule" id="PRU00176"/>
    </source>
</evidence>
<feature type="compositionally biased region" description="Low complexity" evidence="5">
    <location>
        <begin position="147"/>
        <end position="174"/>
    </location>
</feature>
<sequence>MSAPPISARIYVGNINFNATEDELKDFFSDYSVVSVEIPTKTVVRGKKTVSKRLGFGFVQFDSEENANKAIEQLNGREFKLRQIYAKNALPPTTEEERKEKAAAYAAKKKEKKEKQLEIQAAKAAEGGEKPKSAKKSKKAIAKKEGSASLGASETTSAEAAADGASAANGSDSAQGDTSAGSDNKAKKGEIRRSKTTVFVANLDHKVTSKKLLELFSAHDPVWVHVPKRKVPYHVLKIVRARKVPLYNAGIGFVKFLSEEAQLKAIEDLQGAEVNGNKIVLDIAIDRVETPENGKNRSEGSPGTTESSESAEFADAAAVSETE</sequence>